<evidence type="ECO:0000259" key="2">
    <source>
        <dbReference type="Pfam" id="PF13399"/>
    </source>
</evidence>
<evidence type="ECO:0000313" key="4">
    <source>
        <dbReference type="EMBL" id="RWU82977.1"/>
    </source>
</evidence>
<keyword evidence="6" id="KW-1185">Reference proteome</keyword>
<dbReference type="EMBL" id="ALWX01000043">
    <property type="protein sequence ID" value="EKA60927.1"/>
    <property type="molecule type" value="Genomic_DNA"/>
</dbReference>
<reference evidence="4 6" key="1">
    <citation type="journal article" date="2009" name="Int. J. Syst. Evol. Microbiol.">
        <title>Janibacter hoylei sp. nov., Bacillus isronensis sp. nov. and Bacillus aryabhattai sp. nov., isolated from cryotubes used for collecting air from the upper atmosphere.</title>
        <authorList>
            <person name="Shivaji S."/>
            <person name="Chaturvedi P."/>
            <person name="Begum Z."/>
            <person name="Pindi P.K."/>
            <person name="Manorama R."/>
            <person name="Padmanaban D.A."/>
            <person name="Shouche Y.S."/>
            <person name="Pawar S."/>
            <person name="Vaishampayan P."/>
            <person name="Dutt C.B."/>
            <person name="Datta G.N."/>
            <person name="Manchanda R.K."/>
            <person name="Rao U.R."/>
            <person name="Bhargava P.M."/>
            <person name="Narlikar J.V."/>
        </authorList>
    </citation>
    <scope>NUCLEOTIDE SEQUENCE [LARGE SCALE GENOMIC DNA]</scope>
    <source>
        <strain evidence="4 6">PVAS-1</strain>
    </source>
</reference>
<feature type="transmembrane region" description="Helical" evidence="1">
    <location>
        <begin position="21"/>
        <end position="39"/>
    </location>
</feature>
<dbReference type="InterPro" id="IPR027381">
    <property type="entry name" value="LytR/CpsA/Psr_C"/>
</dbReference>
<feature type="domain" description="LytR/CpsA/Psr regulator C-terminal" evidence="2">
    <location>
        <begin position="68"/>
        <end position="155"/>
    </location>
</feature>
<evidence type="ECO:0000256" key="1">
    <source>
        <dbReference type="SAM" id="Phobius"/>
    </source>
</evidence>
<evidence type="ECO:0000313" key="6">
    <source>
        <dbReference type="Proteomes" id="UP000288711"/>
    </source>
</evidence>
<keyword evidence="1" id="KW-1133">Transmembrane helix</keyword>
<proteinExistence type="predicted"/>
<reference evidence="3 5" key="2">
    <citation type="journal article" date="2012" name="J. Bacteriol.">
        <title>Genome Sequence of Janibacter hoylei MTCC8307, Isolated from the Stratospheric Air.</title>
        <authorList>
            <person name="Pawar S.P."/>
            <person name="Dhotre D.P."/>
            <person name="Shetty S.A."/>
            <person name="Chowdhury S.P."/>
            <person name="Chaudhari B.L."/>
            <person name="Shouche Y.S."/>
        </authorList>
    </citation>
    <scope>NUCLEOTIDE SEQUENCE [LARGE SCALE GENOMIC DNA]</scope>
    <source>
        <strain evidence="3 5">PVAS-1</strain>
    </source>
</reference>
<keyword evidence="1" id="KW-0472">Membrane</keyword>
<evidence type="ECO:0000313" key="5">
    <source>
        <dbReference type="Proteomes" id="UP000004474"/>
    </source>
</evidence>
<dbReference type="OrthoDB" id="4864198at2"/>
<sequence length="167" mass="18111">MAQDEYDTPGDEGRARRRRSVVTFAVVLLLLFFAVWYALSYIRADRASGSASTSTSTPAPTCTRSPSDVEVNVYNATNRDGLAAQVARQLKARGFTVKTVANDPKKVTVEGAGQLRYGRAGKPDADFVAGHTGPLRKLQDSRTRTTVDIVLGPDFERLVRSSDVTAC</sequence>
<dbReference type="AlphaFoldDB" id="K1E6A3"/>
<dbReference type="eggNOG" id="ENOG50336XJ">
    <property type="taxonomic scope" value="Bacteria"/>
</dbReference>
<dbReference type="RefSeq" id="WP_007927695.1">
    <property type="nucleotide sequence ID" value="NZ_ALWX01000043.1"/>
</dbReference>
<gene>
    <name evidence="3" type="ORF">B277_10074</name>
    <name evidence="4" type="ORF">CWN80_09200</name>
</gene>
<evidence type="ECO:0000313" key="3">
    <source>
        <dbReference type="EMBL" id="EKA60927.1"/>
    </source>
</evidence>
<name>K1E6A3_9MICO</name>
<protein>
    <recommendedName>
        <fullName evidence="2">LytR/CpsA/Psr regulator C-terminal domain-containing protein</fullName>
    </recommendedName>
</protein>
<keyword evidence="1" id="KW-0812">Transmembrane</keyword>
<dbReference type="PATRIC" id="fig|1210046.3.peg.1929"/>
<dbReference type="Proteomes" id="UP000288711">
    <property type="component" value="Unassembled WGS sequence"/>
</dbReference>
<dbReference type="EMBL" id="PIPF01000009">
    <property type="protein sequence ID" value="RWU82977.1"/>
    <property type="molecule type" value="Genomic_DNA"/>
</dbReference>
<dbReference type="STRING" id="1210046.B277_10074"/>
<accession>K1E6A3</accession>
<organism evidence="3 5">
    <name type="scientific">Janibacter hoylei PVAS-1</name>
    <dbReference type="NCBI Taxonomy" id="1210046"/>
    <lineage>
        <taxon>Bacteria</taxon>
        <taxon>Bacillati</taxon>
        <taxon>Actinomycetota</taxon>
        <taxon>Actinomycetes</taxon>
        <taxon>Micrococcales</taxon>
        <taxon>Intrasporangiaceae</taxon>
        <taxon>Janibacter</taxon>
    </lineage>
</organism>
<reference evidence="4" key="3">
    <citation type="submission" date="2017-11" db="EMBL/GenBank/DDBJ databases">
        <authorList>
            <person name="Seuylemezian A."/>
            <person name="Cooper K."/>
            <person name="Vaishampayan P."/>
        </authorList>
    </citation>
    <scope>NUCLEOTIDE SEQUENCE</scope>
    <source>
        <strain evidence="4">PVAS-1</strain>
    </source>
</reference>
<dbReference type="Pfam" id="PF13399">
    <property type="entry name" value="LytR_C"/>
    <property type="match status" value="1"/>
</dbReference>
<dbReference type="Gene3D" id="3.30.70.2390">
    <property type="match status" value="1"/>
</dbReference>
<dbReference type="Proteomes" id="UP000004474">
    <property type="component" value="Unassembled WGS sequence"/>
</dbReference>
<comment type="caution">
    <text evidence="3">The sequence shown here is derived from an EMBL/GenBank/DDBJ whole genome shotgun (WGS) entry which is preliminary data.</text>
</comment>